<dbReference type="Proteomes" id="UP000887565">
    <property type="component" value="Unplaced"/>
</dbReference>
<sequence length="87" mass="9491">MQNFNINEDHSPPLPPPPPMMIGDSSTVADDFRQNYDSVGGNSTTAKFQLQSSTPNFDVAGSSRQDSSPADQAIWVPQTYMEKGDVE</sequence>
<feature type="compositionally biased region" description="Polar residues" evidence="1">
    <location>
        <begin position="55"/>
        <end position="70"/>
    </location>
</feature>
<organism evidence="2 3">
    <name type="scientific">Romanomermis culicivorax</name>
    <name type="common">Nematode worm</name>
    <dbReference type="NCBI Taxonomy" id="13658"/>
    <lineage>
        <taxon>Eukaryota</taxon>
        <taxon>Metazoa</taxon>
        <taxon>Ecdysozoa</taxon>
        <taxon>Nematoda</taxon>
        <taxon>Enoplea</taxon>
        <taxon>Dorylaimia</taxon>
        <taxon>Mermithida</taxon>
        <taxon>Mermithoidea</taxon>
        <taxon>Mermithidae</taxon>
        <taxon>Romanomermis</taxon>
    </lineage>
</organism>
<evidence type="ECO:0000256" key="1">
    <source>
        <dbReference type="SAM" id="MobiDB-lite"/>
    </source>
</evidence>
<dbReference type="AlphaFoldDB" id="A0A915KGK9"/>
<name>A0A915KGK9_ROMCU</name>
<accession>A0A915KGK9</accession>
<protein>
    <submittedName>
        <fullName evidence="3">Uncharacterized protein</fullName>
    </submittedName>
</protein>
<evidence type="ECO:0000313" key="3">
    <source>
        <dbReference type="WBParaSite" id="nRc.2.0.1.t37872-RA"/>
    </source>
</evidence>
<dbReference type="WBParaSite" id="nRc.2.0.1.t37872-RA">
    <property type="protein sequence ID" value="nRc.2.0.1.t37872-RA"/>
    <property type="gene ID" value="nRc.2.0.1.g37872"/>
</dbReference>
<reference evidence="3" key="1">
    <citation type="submission" date="2022-11" db="UniProtKB">
        <authorList>
            <consortium name="WormBaseParasite"/>
        </authorList>
    </citation>
    <scope>IDENTIFICATION</scope>
</reference>
<feature type="region of interest" description="Disordered" evidence="1">
    <location>
        <begin position="1"/>
        <end position="27"/>
    </location>
</feature>
<proteinExistence type="predicted"/>
<feature type="region of interest" description="Disordered" evidence="1">
    <location>
        <begin position="55"/>
        <end position="87"/>
    </location>
</feature>
<keyword evidence="2" id="KW-1185">Reference proteome</keyword>
<evidence type="ECO:0000313" key="2">
    <source>
        <dbReference type="Proteomes" id="UP000887565"/>
    </source>
</evidence>